<keyword evidence="4" id="KW-1185">Reference proteome</keyword>
<dbReference type="VEuPathDB" id="FungiDB:MYCFIDRAFT_173940"/>
<dbReference type="KEGG" id="pfj:MYCFIDRAFT_173940"/>
<reference evidence="3 4" key="1">
    <citation type="journal article" date="2012" name="PLoS Pathog.">
        <title>Diverse lifestyles and strategies of plant pathogenesis encoded in the genomes of eighteen Dothideomycetes fungi.</title>
        <authorList>
            <person name="Ohm R.A."/>
            <person name="Feau N."/>
            <person name="Henrissat B."/>
            <person name="Schoch C.L."/>
            <person name="Horwitz B.A."/>
            <person name="Barry K.W."/>
            <person name="Condon B.J."/>
            <person name="Copeland A.C."/>
            <person name="Dhillon B."/>
            <person name="Glaser F."/>
            <person name="Hesse C.N."/>
            <person name="Kosti I."/>
            <person name="LaButti K."/>
            <person name="Lindquist E.A."/>
            <person name="Lucas S."/>
            <person name="Salamov A.A."/>
            <person name="Bradshaw R.E."/>
            <person name="Ciuffetti L."/>
            <person name="Hamelin R.C."/>
            <person name="Kema G.H.J."/>
            <person name="Lawrence C."/>
            <person name="Scott J.A."/>
            <person name="Spatafora J.W."/>
            <person name="Turgeon B.G."/>
            <person name="de Wit P.J.G.M."/>
            <person name="Zhong S."/>
            <person name="Goodwin S.B."/>
            <person name="Grigoriev I.V."/>
        </authorList>
    </citation>
    <scope>NUCLEOTIDE SEQUENCE [LARGE SCALE GENOMIC DNA]</scope>
    <source>
        <strain evidence="3 4">CIRAD86</strain>
    </source>
</reference>
<organism evidence="3 4">
    <name type="scientific">Pseudocercospora fijiensis (strain CIRAD86)</name>
    <name type="common">Black leaf streak disease fungus</name>
    <name type="synonym">Mycosphaerella fijiensis</name>
    <dbReference type="NCBI Taxonomy" id="383855"/>
    <lineage>
        <taxon>Eukaryota</taxon>
        <taxon>Fungi</taxon>
        <taxon>Dikarya</taxon>
        <taxon>Ascomycota</taxon>
        <taxon>Pezizomycotina</taxon>
        <taxon>Dothideomycetes</taxon>
        <taxon>Dothideomycetidae</taxon>
        <taxon>Mycosphaerellales</taxon>
        <taxon>Mycosphaerellaceae</taxon>
        <taxon>Pseudocercospora</taxon>
    </lineage>
</organism>
<gene>
    <name evidence="3" type="ORF">MYCFIDRAFT_173940</name>
</gene>
<feature type="transmembrane region" description="Helical" evidence="2">
    <location>
        <begin position="337"/>
        <end position="356"/>
    </location>
</feature>
<keyword evidence="2" id="KW-0472">Membrane</keyword>
<keyword evidence="2" id="KW-1133">Transmembrane helix</keyword>
<evidence type="ECO:0000256" key="1">
    <source>
        <dbReference type="SAM" id="MobiDB-lite"/>
    </source>
</evidence>
<dbReference type="HOGENOM" id="CLU_398549_0_0_1"/>
<accession>M2Z5H8</accession>
<dbReference type="AlphaFoldDB" id="M2Z5H8"/>
<keyword evidence="2" id="KW-0812">Transmembrane</keyword>
<evidence type="ECO:0000313" key="4">
    <source>
        <dbReference type="Proteomes" id="UP000016932"/>
    </source>
</evidence>
<dbReference type="EMBL" id="KB446557">
    <property type="protein sequence ID" value="EME85075.1"/>
    <property type="molecule type" value="Genomic_DNA"/>
</dbReference>
<feature type="compositionally biased region" description="Low complexity" evidence="1">
    <location>
        <begin position="9"/>
        <end position="30"/>
    </location>
</feature>
<feature type="region of interest" description="Disordered" evidence="1">
    <location>
        <begin position="1"/>
        <end position="69"/>
    </location>
</feature>
<dbReference type="GeneID" id="19333097"/>
<feature type="transmembrane region" description="Helical" evidence="2">
    <location>
        <begin position="292"/>
        <end position="316"/>
    </location>
</feature>
<sequence>MDVAEEADMSSPSRQMRSESRSSSMVEKSSPLAHRNTAVEVEVDGSAHRPAKRNGMDLKEKEKRKALGRHAQGRCELKELYTTKASPRYDIDFDILLHSYGNRVDIRLQRARPQVCIGRICHPKRRGQYGKSRMNTALGNGQDAACRHRDRDPLNTKALNPSHILPACNVFAILVYTIWQQHLLSRTKIQKLSSTRFRSLRASFSRLSISTKASTRTIIKTTSDPLPKEIQLQSHIPPRTRQNSQPTTIRQLMVLQDRVADLEQREFAFEDGITLPESDGSARTVPSTKKTILAVIALIEKSAVLGAPLVVFAVFGHIEDEAHYNATSNYMSPDQRLVLEILSWTYFVLWVICVLFNQNYQLIHHGFTRLFAFMAFIVVGNLKNLVRMSDLWKYCVIAPLCLSSIIGLLRRIEKAEACCCQADRTPFCTFYKVSRKDSHANKQIPAQSNPSVCPQNTNSHDLHDTISHPPHQDDDQVPSIGLLPEVAYKQYQFIRRLRIDVQGLALTKSATCSTIPSRRRLPPEPVEHRAMPAQIAGATSPKFRLRLQRIVPGSGGLGDLNVDCGIRRSIEAAWLAKAKDGGNRKGVLGNNESESSARDIVTVLVTFSDVVPTFLTEQRHPRVVADANEAMDRAAWGLSRECTIISRANDSKVPGGEIRCPQAAGCAPLVGVIAHGSQGLLGQIWPIGPTI</sequence>
<name>M2Z5H8_PSEFD</name>
<protein>
    <recommendedName>
        <fullName evidence="5">Transmembrane protein</fullName>
    </recommendedName>
</protein>
<evidence type="ECO:0008006" key="5">
    <source>
        <dbReference type="Google" id="ProtNLM"/>
    </source>
</evidence>
<feature type="compositionally biased region" description="Basic and acidic residues" evidence="1">
    <location>
        <begin position="54"/>
        <end position="65"/>
    </location>
</feature>
<evidence type="ECO:0000313" key="3">
    <source>
        <dbReference type="EMBL" id="EME85075.1"/>
    </source>
</evidence>
<dbReference type="RefSeq" id="XP_007925563.1">
    <property type="nucleotide sequence ID" value="XM_007927372.1"/>
</dbReference>
<feature type="transmembrane region" description="Helical" evidence="2">
    <location>
        <begin position="362"/>
        <end position="379"/>
    </location>
</feature>
<evidence type="ECO:0000256" key="2">
    <source>
        <dbReference type="SAM" id="Phobius"/>
    </source>
</evidence>
<proteinExistence type="predicted"/>
<dbReference type="Proteomes" id="UP000016932">
    <property type="component" value="Unassembled WGS sequence"/>
</dbReference>